<evidence type="ECO:0000256" key="4">
    <source>
        <dbReference type="ARBA" id="ARBA00022475"/>
    </source>
</evidence>
<dbReference type="Proteomes" id="UP000185491">
    <property type="component" value="Chromosome"/>
</dbReference>
<dbReference type="Pfam" id="PF03591">
    <property type="entry name" value="AzlC"/>
    <property type="match status" value="1"/>
</dbReference>
<feature type="transmembrane region" description="Helical" evidence="8">
    <location>
        <begin position="219"/>
        <end position="235"/>
    </location>
</feature>
<evidence type="ECO:0000313" key="10">
    <source>
        <dbReference type="Proteomes" id="UP000185491"/>
    </source>
</evidence>
<evidence type="ECO:0000256" key="8">
    <source>
        <dbReference type="SAM" id="Phobius"/>
    </source>
</evidence>
<comment type="similarity">
    <text evidence="2">Belongs to the AzlC family.</text>
</comment>
<feature type="transmembrane region" description="Helical" evidence="8">
    <location>
        <begin position="60"/>
        <end position="91"/>
    </location>
</feature>
<keyword evidence="5 8" id="KW-0812">Transmembrane</keyword>
<evidence type="ECO:0000256" key="7">
    <source>
        <dbReference type="ARBA" id="ARBA00023136"/>
    </source>
</evidence>
<keyword evidence="10" id="KW-1185">Reference proteome</keyword>
<evidence type="ECO:0000256" key="1">
    <source>
        <dbReference type="ARBA" id="ARBA00004651"/>
    </source>
</evidence>
<reference evidence="9 10" key="1">
    <citation type="submission" date="2014-08" db="EMBL/GenBank/DDBJ databases">
        <title>Complete genome sequence of Corynebacterium phocae M408/89/1(T)(=DSM 44612(T)), isolated from the common seal (Phoca vitulina).</title>
        <authorList>
            <person name="Ruckert C."/>
            <person name="Albersmeier A."/>
            <person name="Winkler A."/>
            <person name="Kalinowski J."/>
        </authorList>
    </citation>
    <scope>NUCLEOTIDE SEQUENCE [LARGE SCALE GENOMIC DNA]</scope>
    <source>
        <strain evidence="9 10">M408/89/1</strain>
    </source>
</reference>
<evidence type="ECO:0000313" key="9">
    <source>
        <dbReference type="EMBL" id="APT93545.1"/>
    </source>
</evidence>
<protein>
    <submittedName>
        <fullName evidence="9">Branched-chain amino acid ABC transporter permease</fullName>
    </submittedName>
</protein>
<dbReference type="KEGG" id="cpho:CPHO_12310"/>
<feature type="transmembrane region" description="Helical" evidence="8">
    <location>
        <begin position="142"/>
        <end position="167"/>
    </location>
</feature>
<dbReference type="InterPro" id="IPR011606">
    <property type="entry name" value="Brnchd-chn_aa_trnsp_permease"/>
</dbReference>
<name>A0A1L7D619_9CORY</name>
<evidence type="ECO:0000256" key="6">
    <source>
        <dbReference type="ARBA" id="ARBA00022989"/>
    </source>
</evidence>
<keyword evidence="7 8" id="KW-0472">Membrane</keyword>
<dbReference type="PANTHER" id="PTHR34979:SF1">
    <property type="entry name" value="INNER MEMBRANE PROTEIN YGAZ"/>
    <property type="match status" value="1"/>
</dbReference>
<feature type="transmembrane region" description="Helical" evidence="8">
    <location>
        <begin position="30"/>
        <end position="54"/>
    </location>
</feature>
<sequence length="252" mass="27115">MPQREALRPRVGSPGGWAEFKAGVRAAAPIALGMVPLGIAFGVLMVQSGFHWWWAPVFSVVIYAGSIEFLAIGMITGGVTAVGAALTAFMVNFRHLFYGLTFPREQISSRLGRAYSTYALTDESYAIVSATPDQKAMSGTRILAIQGTCQLIWVLGGAIGALGGNLLPPDLKGTEFALTALFVVLGMEAFRANPDFSLPLIALGLATAAFLLAPQYMLVVALVTYFCTLILRYLSPRMDLALTWKARSCRMQ</sequence>
<dbReference type="RefSeq" id="WP_075736248.1">
    <property type="nucleotide sequence ID" value="NZ_CP009249.1"/>
</dbReference>
<gene>
    <name evidence="9" type="ORF">CPHO_12310</name>
</gene>
<keyword evidence="6 8" id="KW-1133">Transmembrane helix</keyword>
<accession>A0A1L7D619</accession>
<dbReference type="GO" id="GO:0005886">
    <property type="term" value="C:plasma membrane"/>
    <property type="evidence" value="ECO:0007669"/>
    <property type="project" value="UniProtKB-SubCell"/>
</dbReference>
<evidence type="ECO:0000256" key="3">
    <source>
        <dbReference type="ARBA" id="ARBA00022448"/>
    </source>
</evidence>
<dbReference type="STRING" id="161895.CPHO_12310"/>
<keyword evidence="4" id="KW-1003">Cell membrane</keyword>
<evidence type="ECO:0000256" key="2">
    <source>
        <dbReference type="ARBA" id="ARBA00010735"/>
    </source>
</evidence>
<organism evidence="9 10">
    <name type="scientific">Corynebacterium phocae</name>
    <dbReference type="NCBI Taxonomy" id="161895"/>
    <lineage>
        <taxon>Bacteria</taxon>
        <taxon>Bacillati</taxon>
        <taxon>Actinomycetota</taxon>
        <taxon>Actinomycetes</taxon>
        <taxon>Mycobacteriales</taxon>
        <taxon>Corynebacteriaceae</taxon>
        <taxon>Corynebacterium</taxon>
    </lineage>
</organism>
<dbReference type="GO" id="GO:1903785">
    <property type="term" value="P:L-valine transmembrane transport"/>
    <property type="evidence" value="ECO:0007669"/>
    <property type="project" value="TreeGrafter"/>
</dbReference>
<evidence type="ECO:0000256" key="5">
    <source>
        <dbReference type="ARBA" id="ARBA00022692"/>
    </source>
</evidence>
<proteinExistence type="inferred from homology"/>
<dbReference type="EMBL" id="CP009249">
    <property type="protein sequence ID" value="APT93545.1"/>
    <property type="molecule type" value="Genomic_DNA"/>
</dbReference>
<dbReference type="PANTHER" id="PTHR34979">
    <property type="entry name" value="INNER MEMBRANE PROTEIN YGAZ"/>
    <property type="match status" value="1"/>
</dbReference>
<dbReference type="OrthoDB" id="3181706at2"/>
<dbReference type="AlphaFoldDB" id="A0A1L7D619"/>
<comment type="subcellular location">
    <subcellularLocation>
        <location evidence="1">Cell membrane</location>
        <topology evidence="1">Multi-pass membrane protein</topology>
    </subcellularLocation>
</comment>
<keyword evidence="3" id="KW-0813">Transport</keyword>